<keyword evidence="2" id="KW-0805">Transcription regulation</keyword>
<reference evidence="4 5" key="1">
    <citation type="journal article" date="2018" name="PLoS Genet.">
        <title>Population sequencing reveals clonal diversity and ancestral inbreeding in the grapevine cultivar Chardonnay.</title>
        <authorList>
            <person name="Roach M.J."/>
            <person name="Johnson D.L."/>
            <person name="Bohlmann J."/>
            <person name="van Vuuren H.J."/>
            <person name="Jones S.J."/>
            <person name="Pretorius I.S."/>
            <person name="Schmidt S.A."/>
            <person name="Borneman A.R."/>
        </authorList>
    </citation>
    <scope>NUCLEOTIDE SEQUENCE [LARGE SCALE GENOMIC DNA]</scope>
    <source>
        <strain evidence="5">cv. Chardonnay</strain>
        <tissue evidence="4">Leaf</tissue>
    </source>
</reference>
<evidence type="ECO:0000256" key="1">
    <source>
        <dbReference type="ARBA" id="ARBA00007692"/>
    </source>
</evidence>
<comment type="similarity">
    <text evidence="1">Belongs to the mTERF family.</text>
</comment>
<organism evidence="4 5">
    <name type="scientific">Vitis vinifera</name>
    <name type="common">Grape</name>
    <dbReference type="NCBI Taxonomy" id="29760"/>
    <lineage>
        <taxon>Eukaryota</taxon>
        <taxon>Viridiplantae</taxon>
        <taxon>Streptophyta</taxon>
        <taxon>Embryophyta</taxon>
        <taxon>Tracheophyta</taxon>
        <taxon>Spermatophyta</taxon>
        <taxon>Magnoliopsida</taxon>
        <taxon>eudicotyledons</taxon>
        <taxon>Gunneridae</taxon>
        <taxon>Pentapetalae</taxon>
        <taxon>rosids</taxon>
        <taxon>Vitales</taxon>
        <taxon>Vitaceae</taxon>
        <taxon>Viteae</taxon>
        <taxon>Vitis</taxon>
    </lineage>
</organism>
<dbReference type="FunFam" id="1.25.70.10:FF:000017">
    <property type="entry name" value="Transcription termination factor MTEF18, mitochondrial"/>
    <property type="match status" value="1"/>
</dbReference>
<dbReference type="SMART" id="SM00733">
    <property type="entry name" value="Mterf"/>
    <property type="match status" value="4"/>
</dbReference>
<proteinExistence type="inferred from homology"/>
<dbReference type="InterPro" id="IPR038538">
    <property type="entry name" value="MTERF_sf"/>
</dbReference>
<evidence type="ECO:0000256" key="2">
    <source>
        <dbReference type="ARBA" id="ARBA00022472"/>
    </source>
</evidence>
<dbReference type="InterPro" id="IPR003690">
    <property type="entry name" value="MTERF"/>
</dbReference>
<dbReference type="Gene3D" id="1.25.70.10">
    <property type="entry name" value="Transcription termination factor 3, mitochondrial"/>
    <property type="match status" value="2"/>
</dbReference>
<evidence type="ECO:0000313" key="5">
    <source>
        <dbReference type="Proteomes" id="UP000288805"/>
    </source>
</evidence>
<dbReference type="PANTHER" id="PTHR13068:SF113">
    <property type="entry name" value="TRANSCRIPTION TERMINATION FACTOR MTEF18, MITOCHONDRIAL"/>
    <property type="match status" value="1"/>
</dbReference>
<keyword evidence="3" id="KW-0809">Transit peptide</keyword>
<sequence>MYEYNTHHSTCYRDFIHSPLGVRWGALSHHALPLHQHHHLSLHLSLPPTQLSPKELKPLSHPSKHRSQAVLLAQKALTDYFHSTRSLPFLYAEHIGRNSFYSLYDPISKVEFSLSSFAKSFERFLRYHPINEFEFFFESIGITQKEISGFLPPNKFFFAEDGRILNAAGALSGFGFPWNKLGILYKAEASIFDKDSDDLSRRLCRFKDYGLSNVSVIGICLAFPFVLGGKGDLGVEAGALFDDLKTVFVNFDLGSFVEENVDAWYEICRKIRLFYDLGCEKGKIGELMGRSRNIFLEYSEEVLVRKMDFFCRLNVRKADIGLLLLECPEILSFDLEAPVISVMGFLKHFGLGLQKSKSVARMYPYVLGRNKMANLPHVMRALDLHEWFFGMMRNGNHRLLGNYVLSHPDEDLDEDYRDGLEKIQSSRTPAHTINKLNFLHGIGYGENLLTMKVLEHVHGTSSELQQRFNCLLHAGLEFSKLCTMISFSAKILNQKPEILERKVDFLIQEMGLSLQYLDVFPAYLCFNLDNRIKPRYRCHVWLAENGLCTKNYSLASMIATSEKSFIARLYGIHPAVPKLWLECFSPQKDQ</sequence>
<dbReference type="AlphaFoldDB" id="A0A438HJA3"/>
<accession>A0A438HJA3</accession>
<dbReference type="GO" id="GO:0003676">
    <property type="term" value="F:nucleic acid binding"/>
    <property type="evidence" value="ECO:0007669"/>
    <property type="project" value="InterPro"/>
</dbReference>
<dbReference type="Proteomes" id="UP000288805">
    <property type="component" value="Unassembled WGS sequence"/>
</dbReference>
<protein>
    <submittedName>
        <fullName evidence="4">Transcription termination factor MTEF18, mitochondrial</fullName>
    </submittedName>
</protein>
<name>A0A438HJA3_VITVI</name>
<comment type="caution">
    <text evidence="4">The sequence shown here is derived from an EMBL/GenBank/DDBJ whole genome shotgun (WGS) entry which is preliminary data.</text>
</comment>
<keyword evidence="2" id="KW-0804">Transcription</keyword>
<dbReference type="EMBL" id="QGNW01000215">
    <property type="protein sequence ID" value="RVW84531.1"/>
    <property type="molecule type" value="Genomic_DNA"/>
</dbReference>
<gene>
    <name evidence="4" type="primary">MTERF18_0</name>
    <name evidence="4" type="ORF">CK203_041311</name>
</gene>
<evidence type="ECO:0000256" key="3">
    <source>
        <dbReference type="ARBA" id="ARBA00022946"/>
    </source>
</evidence>
<keyword evidence="2" id="KW-0806">Transcription termination</keyword>
<dbReference type="PANTHER" id="PTHR13068">
    <property type="entry name" value="CGI-12 PROTEIN-RELATED"/>
    <property type="match status" value="1"/>
</dbReference>
<evidence type="ECO:0000313" key="4">
    <source>
        <dbReference type="EMBL" id="RVW84531.1"/>
    </source>
</evidence>
<dbReference type="Pfam" id="PF02536">
    <property type="entry name" value="mTERF"/>
    <property type="match status" value="2"/>
</dbReference>
<dbReference type="GO" id="GO:0006353">
    <property type="term" value="P:DNA-templated transcription termination"/>
    <property type="evidence" value="ECO:0007669"/>
    <property type="project" value="UniProtKB-KW"/>
</dbReference>